<protein>
    <submittedName>
        <fullName evidence="1">Uncharacterized protein</fullName>
    </submittedName>
</protein>
<comment type="caution">
    <text evidence="1">The sequence shown here is derived from an EMBL/GenBank/DDBJ whole genome shotgun (WGS) entry which is preliminary data.</text>
</comment>
<dbReference type="EMBL" id="JANFLP010000010">
    <property type="protein sequence ID" value="MCQ1950450.1"/>
    <property type="molecule type" value="Genomic_DNA"/>
</dbReference>
<accession>A0ABT1NRV8</accession>
<dbReference type="Proteomes" id="UP001206924">
    <property type="component" value="Unassembled WGS sequence"/>
</dbReference>
<reference evidence="1 2" key="1">
    <citation type="submission" date="2022-07" db="EMBL/GenBank/DDBJ databases">
        <title>Novel species in genus Arthrobacter.</title>
        <authorList>
            <person name="Liu Y."/>
        </authorList>
    </citation>
    <scope>NUCLEOTIDE SEQUENCE [LARGE SCALE GENOMIC DNA]</scope>
    <source>
        <strain evidence="2">zg-Y859</strain>
    </source>
</reference>
<sequence>MASPPVSMVPITAPDPEEGLLVTQVLNPEGDRGARIVKGLKTDAEAISFRANCDRLGTVTVDVAKLGPTAFTCGETSAHVTVTVDARPAGGTIDVTVTGDEDLAWGVTITEAELPDSLRNYPSSVSSPSSAS</sequence>
<gene>
    <name evidence="1" type="ORF">NNX28_10960</name>
</gene>
<keyword evidence="2" id="KW-1185">Reference proteome</keyword>
<evidence type="ECO:0000313" key="1">
    <source>
        <dbReference type="EMBL" id="MCQ1950450.1"/>
    </source>
</evidence>
<proteinExistence type="predicted"/>
<evidence type="ECO:0000313" key="2">
    <source>
        <dbReference type="Proteomes" id="UP001206924"/>
    </source>
</evidence>
<dbReference type="RefSeq" id="WP_255865770.1">
    <property type="nucleotide sequence ID" value="NZ_CP104263.1"/>
</dbReference>
<name>A0ABT1NRV8_9MICC</name>
<organism evidence="1 2">
    <name type="scientific">Arthrobacter jinronghuae</name>
    <dbReference type="NCBI Taxonomy" id="2964609"/>
    <lineage>
        <taxon>Bacteria</taxon>
        <taxon>Bacillati</taxon>
        <taxon>Actinomycetota</taxon>
        <taxon>Actinomycetes</taxon>
        <taxon>Micrococcales</taxon>
        <taxon>Micrococcaceae</taxon>
        <taxon>Arthrobacter</taxon>
    </lineage>
</organism>